<dbReference type="Pfam" id="PF00397">
    <property type="entry name" value="WW"/>
    <property type="match status" value="2"/>
</dbReference>
<dbReference type="InterPro" id="IPR001202">
    <property type="entry name" value="WW_dom"/>
</dbReference>
<dbReference type="PANTHER" id="PTHR21737:SF3">
    <property type="entry name" value="POLYGLUTAMINE-BINDING PROTEIN 1"/>
    <property type="match status" value="1"/>
</dbReference>
<feature type="compositionally biased region" description="Polar residues" evidence="15">
    <location>
        <begin position="15"/>
        <end position="27"/>
    </location>
</feature>
<dbReference type="PANTHER" id="PTHR21737">
    <property type="entry name" value="POLYGLUTAMINE BINDING PROTEIN 1/MARVEL MEMBRANE-ASSOCIATING DOMAIN CONTAINING 3"/>
    <property type="match status" value="1"/>
</dbReference>
<evidence type="ECO:0000313" key="18">
    <source>
        <dbReference type="Proteomes" id="UP001415857"/>
    </source>
</evidence>
<keyword evidence="6" id="KW-0507">mRNA processing</keyword>
<dbReference type="PROSITE" id="PS01159">
    <property type="entry name" value="WW_DOMAIN_1"/>
    <property type="match status" value="2"/>
</dbReference>
<dbReference type="GO" id="GO:0000380">
    <property type="term" value="P:alternative mRNA splicing, via spliceosome"/>
    <property type="evidence" value="ECO:0007669"/>
    <property type="project" value="TreeGrafter"/>
</dbReference>
<dbReference type="SUPFAM" id="SSF51045">
    <property type="entry name" value="WW domain"/>
    <property type="match status" value="2"/>
</dbReference>
<dbReference type="Proteomes" id="UP001415857">
    <property type="component" value="Unassembled WGS sequence"/>
</dbReference>
<keyword evidence="18" id="KW-1185">Reference proteome</keyword>
<evidence type="ECO:0000256" key="6">
    <source>
        <dbReference type="ARBA" id="ARBA00022664"/>
    </source>
</evidence>
<feature type="region of interest" description="Disordered" evidence="15">
    <location>
        <begin position="685"/>
        <end position="741"/>
    </location>
</feature>
<dbReference type="GO" id="GO:0016607">
    <property type="term" value="C:nuclear speck"/>
    <property type="evidence" value="ECO:0007669"/>
    <property type="project" value="UniProtKB-SubCell"/>
</dbReference>
<dbReference type="GO" id="GO:0045087">
    <property type="term" value="P:innate immune response"/>
    <property type="evidence" value="ECO:0007669"/>
    <property type="project" value="UniProtKB-KW"/>
</dbReference>
<dbReference type="GO" id="GO:0043021">
    <property type="term" value="F:ribonucleoprotein complex binding"/>
    <property type="evidence" value="ECO:0007669"/>
    <property type="project" value="TreeGrafter"/>
</dbReference>
<evidence type="ECO:0000256" key="9">
    <source>
        <dbReference type="ARBA" id="ARBA00023015"/>
    </source>
</evidence>
<evidence type="ECO:0000256" key="12">
    <source>
        <dbReference type="ARBA" id="ARBA00023242"/>
    </source>
</evidence>
<organism evidence="17 18">
    <name type="scientific">Liquidambar formosana</name>
    <name type="common">Formosan gum</name>
    <dbReference type="NCBI Taxonomy" id="63359"/>
    <lineage>
        <taxon>Eukaryota</taxon>
        <taxon>Viridiplantae</taxon>
        <taxon>Streptophyta</taxon>
        <taxon>Embryophyta</taxon>
        <taxon>Tracheophyta</taxon>
        <taxon>Spermatophyta</taxon>
        <taxon>Magnoliopsida</taxon>
        <taxon>eudicotyledons</taxon>
        <taxon>Gunneridae</taxon>
        <taxon>Pentapetalae</taxon>
        <taxon>Saxifragales</taxon>
        <taxon>Altingiaceae</taxon>
        <taxon>Liquidambar</taxon>
    </lineage>
</organism>
<evidence type="ECO:0000313" key="17">
    <source>
        <dbReference type="EMBL" id="KAK9284668.1"/>
    </source>
</evidence>
<feature type="compositionally biased region" description="Polar residues" evidence="15">
    <location>
        <begin position="151"/>
        <end position="167"/>
    </location>
</feature>
<feature type="compositionally biased region" description="Basic and acidic residues" evidence="15">
    <location>
        <begin position="643"/>
        <end position="653"/>
    </location>
</feature>
<evidence type="ECO:0000256" key="5">
    <source>
        <dbReference type="ARBA" id="ARBA00022588"/>
    </source>
</evidence>
<feature type="region of interest" description="Disordered" evidence="15">
    <location>
        <begin position="313"/>
        <end position="336"/>
    </location>
</feature>
<protein>
    <recommendedName>
        <fullName evidence="3">Polyglutamine-binding protein 1</fullName>
    </recommendedName>
    <alternativeName>
        <fullName evidence="13">Polyglutamine tract-binding protein 1</fullName>
    </alternativeName>
</protein>
<keyword evidence="5" id="KW-0399">Innate immunity</keyword>
<evidence type="ECO:0000256" key="2">
    <source>
        <dbReference type="ARBA" id="ARBA00004463"/>
    </source>
</evidence>
<keyword evidence="9" id="KW-0805">Transcription regulation</keyword>
<keyword evidence="4" id="KW-0597">Phosphoprotein</keyword>
<keyword evidence="10" id="KW-0804">Transcription</keyword>
<accession>A0AAP0RV38</accession>
<keyword evidence="11" id="KW-0508">mRNA splicing</keyword>
<dbReference type="Gene3D" id="2.20.70.10">
    <property type="match status" value="2"/>
</dbReference>
<evidence type="ECO:0000256" key="4">
    <source>
        <dbReference type="ARBA" id="ARBA00022553"/>
    </source>
</evidence>
<evidence type="ECO:0000256" key="8">
    <source>
        <dbReference type="ARBA" id="ARBA00022859"/>
    </source>
</evidence>
<dbReference type="SMART" id="SM00456">
    <property type="entry name" value="WW"/>
    <property type="match status" value="2"/>
</dbReference>
<feature type="domain" description="WW" evidence="16">
    <location>
        <begin position="461"/>
        <end position="495"/>
    </location>
</feature>
<evidence type="ECO:0000256" key="7">
    <source>
        <dbReference type="ARBA" id="ARBA00022737"/>
    </source>
</evidence>
<evidence type="ECO:0000256" key="14">
    <source>
        <dbReference type="ARBA" id="ARBA00046362"/>
    </source>
</evidence>
<gene>
    <name evidence="17" type="ORF">L1049_023844</name>
</gene>
<evidence type="ECO:0000256" key="3">
    <source>
        <dbReference type="ARBA" id="ARBA00021117"/>
    </source>
</evidence>
<comment type="caution">
    <text evidence="17">The sequence shown here is derived from an EMBL/GenBank/DDBJ whole genome shotgun (WGS) entry which is preliminary data.</text>
</comment>
<name>A0AAP0RV38_LIQFO</name>
<feature type="region of interest" description="Disordered" evidence="15">
    <location>
        <begin position="132"/>
        <end position="172"/>
    </location>
</feature>
<dbReference type="PROSITE" id="PS50020">
    <property type="entry name" value="WW_DOMAIN_2"/>
    <property type="match status" value="2"/>
</dbReference>
<evidence type="ECO:0000259" key="16">
    <source>
        <dbReference type="PROSITE" id="PS50020"/>
    </source>
</evidence>
<feature type="compositionally biased region" description="Polar residues" evidence="15">
    <location>
        <begin position="610"/>
        <end position="621"/>
    </location>
</feature>
<reference evidence="17 18" key="1">
    <citation type="journal article" date="2024" name="Plant J.">
        <title>Genome sequences and population genomics reveal climatic adaptation and genomic divergence between two closely related sweetgum species.</title>
        <authorList>
            <person name="Xu W.Q."/>
            <person name="Ren C.Q."/>
            <person name="Zhang X.Y."/>
            <person name="Comes H.P."/>
            <person name="Liu X.H."/>
            <person name="Li Y.G."/>
            <person name="Kettle C.J."/>
            <person name="Jalonen R."/>
            <person name="Gaisberger H."/>
            <person name="Ma Y.Z."/>
            <person name="Qiu Y.X."/>
        </authorList>
    </citation>
    <scope>NUCLEOTIDE SEQUENCE [LARGE SCALE GENOMIC DNA]</scope>
    <source>
        <strain evidence="17">Hangzhou</strain>
    </source>
</reference>
<feature type="region of interest" description="Disordered" evidence="15">
    <location>
        <begin position="610"/>
        <end position="671"/>
    </location>
</feature>
<evidence type="ECO:0000256" key="13">
    <source>
        <dbReference type="ARBA" id="ARBA00042167"/>
    </source>
</evidence>
<dbReference type="AlphaFoldDB" id="A0AAP0RV38"/>
<feature type="compositionally biased region" description="Polar residues" evidence="15">
    <location>
        <begin position="133"/>
        <end position="142"/>
    </location>
</feature>
<dbReference type="Gene3D" id="3.40.30.10">
    <property type="entry name" value="Glutaredoxin"/>
    <property type="match status" value="1"/>
</dbReference>
<feature type="domain" description="WW" evidence="16">
    <location>
        <begin position="506"/>
        <end position="540"/>
    </location>
</feature>
<evidence type="ECO:0000256" key="11">
    <source>
        <dbReference type="ARBA" id="ARBA00023187"/>
    </source>
</evidence>
<evidence type="ECO:0000256" key="15">
    <source>
        <dbReference type="SAM" id="MobiDB-lite"/>
    </source>
</evidence>
<feature type="region of interest" description="Disordered" evidence="15">
    <location>
        <begin position="1"/>
        <end position="38"/>
    </location>
</feature>
<dbReference type="CDD" id="cd00201">
    <property type="entry name" value="WW"/>
    <property type="match status" value="2"/>
</dbReference>
<evidence type="ECO:0000256" key="1">
    <source>
        <dbReference type="ARBA" id="ARBA00004324"/>
    </source>
</evidence>
<keyword evidence="12" id="KW-0539">Nucleus</keyword>
<dbReference type="InterPro" id="IPR036020">
    <property type="entry name" value="WW_dom_sf"/>
</dbReference>
<proteinExistence type="predicted"/>
<dbReference type="EMBL" id="JBBPBK010000005">
    <property type="protein sequence ID" value="KAK9284668.1"/>
    <property type="molecule type" value="Genomic_DNA"/>
</dbReference>
<comment type="subunit">
    <text evidence="14">Interacts with POU3F2/Brn-2, ATXN1, TXNL4A, HTT and AR. Interaction with ATXN1 correlates positively with the length of the polyglutamine tract. Interacts with RNA polymerase II large subunit in a phosphorylation-dependent manner. Forms a ternary complex with ATXN1 mutant and phosphorylated RNA polymerase II. Interacts (via C-terminus) with TXNL4A and CD2BP2. Interacts (via WW domain) with ATN1 and SF3B1, and may interact with additional splice factors. Interacts (via WW domain) with WBP11; Leading to reduce interaction between PQBP1 and TXNL4A. Interacts with CAPRIN1. Interacts with DDX1. Interacts with SFPQ. Interacts with KHSRP.</text>
</comment>
<keyword evidence="8" id="KW-0391">Immunity</keyword>
<evidence type="ECO:0000256" key="10">
    <source>
        <dbReference type="ARBA" id="ARBA00023163"/>
    </source>
</evidence>
<comment type="subcellular location">
    <subcellularLocation>
        <location evidence="2">Cytoplasmic granule</location>
    </subcellularLocation>
    <subcellularLocation>
        <location evidence="1">Nucleus speckle</location>
    </subcellularLocation>
</comment>
<sequence length="741" mass="81914">MDNFHDQPLPPGVQSLPNSTPNSNFSVSPIVRPPQLPENTVRTHHYSHYSENNLFPLPPNAAFIPNAQSFYPCVNPSAQPNFASHLSGQIPNNFQNSNGLQRSIPTYQTTRQEASGSVRSTDVTHNIMRPHVENNSSQSQPENFEGRTDQCLPSLNEPNISSKTAKQADNEQQEANFVESNYSNQSVELGCSQIFSAHQDDSLSAIQHGADFKEQKSQKQTEMDERMPQKNNIFIPQETNHVHINEQKKNGSLSSSAYKESNNNLHQKEYNIAPDIPDKSTSQSRVHVENDNDIETAAQDAALHEQEIATQQIIHSQRQARGASGPPKDNTDILSGRHDPYALKEHLLKMTTDHRAEMALKRGKSTLPEEGNIEIGNGYGVPGGGAYYGAPRPNISMLSMANQQNRELEQKPMANELPDYLKQKLRARGILKDETAKGTNVNTESKSEIQLAQTTQTAAVVKFPAGWVEAKDPASGALYYYNECTGKSQWEKPSEISVGSQPPLPLPLPEDWEEASDETTGQKYYYNKKTHVSQWERPDSLQQVASQHCDNIGSGNTANGNWDDQSFAPKKCNRCGGWGVGLVQIWGYCNHCTRCLNLPESQFLSPILNNQQQTRSTANTKEGSDKKVSQQRSNLKPPMGKGNKRDGRKRAYTEDDELDPMDPSSYSDAPRGGWVVGLKGVQPRAADTTATGPLFQQRPYPSPGAVLRKNAEIASQTRKPNSHLAPISKRGDGSDGLGDAD</sequence>
<keyword evidence="7" id="KW-0677">Repeat</keyword>
<dbReference type="GO" id="GO:0005737">
    <property type="term" value="C:cytoplasm"/>
    <property type="evidence" value="ECO:0007669"/>
    <property type="project" value="TreeGrafter"/>
</dbReference>